<organism evidence="6">
    <name type="scientific">Salmonella enterica</name>
    <name type="common">Salmonella choleraesuis</name>
    <dbReference type="NCBI Taxonomy" id="28901"/>
    <lineage>
        <taxon>Bacteria</taxon>
        <taxon>Pseudomonadati</taxon>
        <taxon>Pseudomonadota</taxon>
        <taxon>Gammaproteobacteria</taxon>
        <taxon>Enterobacterales</taxon>
        <taxon>Enterobacteriaceae</taxon>
        <taxon>Salmonella</taxon>
    </lineage>
</organism>
<evidence type="ECO:0000256" key="2">
    <source>
        <dbReference type="ARBA" id="ARBA00022692"/>
    </source>
</evidence>
<evidence type="ECO:0000256" key="4">
    <source>
        <dbReference type="ARBA" id="ARBA00023136"/>
    </source>
</evidence>
<evidence type="ECO:0000256" key="1">
    <source>
        <dbReference type="ARBA" id="ARBA00004141"/>
    </source>
</evidence>
<comment type="caution">
    <text evidence="6">The sequence shown here is derived from an EMBL/GenBank/DDBJ whole genome shotgun (WGS) entry which is preliminary data.</text>
</comment>
<dbReference type="Pfam" id="PF04610">
    <property type="entry name" value="TrbL"/>
    <property type="match status" value="1"/>
</dbReference>
<evidence type="ECO:0000256" key="5">
    <source>
        <dbReference type="SAM" id="Phobius"/>
    </source>
</evidence>
<feature type="transmembrane region" description="Helical" evidence="5">
    <location>
        <begin position="60"/>
        <end position="78"/>
    </location>
</feature>
<name>A0A5U2F6W7_SALER</name>
<keyword evidence="3 5" id="KW-1133">Transmembrane helix</keyword>
<comment type="subcellular location">
    <subcellularLocation>
        <location evidence="1">Membrane</location>
        <topology evidence="1">Multi-pass membrane protein</topology>
    </subcellularLocation>
</comment>
<feature type="transmembrane region" description="Helical" evidence="5">
    <location>
        <begin position="193"/>
        <end position="215"/>
    </location>
</feature>
<dbReference type="InterPro" id="IPR007688">
    <property type="entry name" value="Conjugal_tfr_TrbL/VirB6"/>
</dbReference>
<proteinExistence type="predicted"/>
<dbReference type="AlphaFoldDB" id="A0A5U2F6W7"/>
<feature type="transmembrane region" description="Helical" evidence="5">
    <location>
        <begin position="163"/>
        <end position="184"/>
    </location>
</feature>
<feature type="transmembrane region" description="Helical" evidence="5">
    <location>
        <begin position="90"/>
        <end position="110"/>
    </location>
</feature>
<accession>A0A5U2F6W7</accession>
<gene>
    <name evidence="6" type="ORF">HX37_16725</name>
</gene>
<keyword evidence="4 5" id="KW-0472">Membrane</keyword>
<dbReference type="GO" id="GO:0016020">
    <property type="term" value="C:membrane"/>
    <property type="evidence" value="ECO:0007669"/>
    <property type="project" value="UniProtKB-SubCell"/>
</dbReference>
<evidence type="ECO:0008006" key="7">
    <source>
        <dbReference type="Google" id="ProtNLM"/>
    </source>
</evidence>
<feature type="transmembrane region" description="Helical" evidence="5">
    <location>
        <begin position="221"/>
        <end position="243"/>
    </location>
</feature>
<dbReference type="GO" id="GO:0030255">
    <property type="term" value="P:protein secretion by the type IV secretion system"/>
    <property type="evidence" value="ECO:0007669"/>
    <property type="project" value="InterPro"/>
</dbReference>
<evidence type="ECO:0000256" key="3">
    <source>
        <dbReference type="ARBA" id="ARBA00022989"/>
    </source>
</evidence>
<sequence length="337" mass="36296">MLHRLFLSVMNKITVASVFLFVSFYANAGTSSIMRTEFNQGVNDVVNKILNGADSDIRSWTMAVALFLTAVTAFVYFWRFVENGGALLDLLTLAVMFIFTLTLMATYTTIMDTITGGFNGIANEMQRLALGDTTPDFFTSFVEDVVTKAISAPSVNFTDGMNMIGVALMWEVCTVILEVAIYLADVWINVGTAVAKVTGILFIPLLVSPATRAIFDGWFKFYIGWGLAGIVLKVTSIITMVMIRASVNSAGKFKDGNVLDGVADIITGDNTVKGVLQVTGDNINLLKDISAYSIIAAIMVFSCFIFAFMIGSGVGSTSQGLNNMAVKVAKKAAKALL</sequence>
<feature type="transmembrane region" description="Helical" evidence="5">
    <location>
        <begin position="291"/>
        <end position="314"/>
    </location>
</feature>
<protein>
    <recommendedName>
        <fullName evidence="7">Conjugal transfer protein TrbL</fullName>
    </recommendedName>
</protein>
<reference evidence="6" key="1">
    <citation type="submission" date="2018-07" db="EMBL/GenBank/DDBJ databases">
        <authorList>
            <consortium name="GenomeTrakr network: Whole genome sequencing for foodborne pathogen traceback"/>
        </authorList>
    </citation>
    <scope>NUCLEOTIDE SEQUENCE</scope>
    <source>
        <strain evidence="6">CFSAN018538</strain>
    </source>
</reference>
<evidence type="ECO:0000313" key="6">
    <source>
        <dbReference type="EMBL" id="EBP0012426.1"/>
    </source>
</evidence>
<dbReference type="EMBL" id="AAGKHU010000060">
    <property type="protein sequence ID" value="EBP0012426.1"/>
    <property type="molecule type" value="Genomic_DNA"/>
</dbReference>
<keyword evidence="2 5" id="KW-0812">Transmembrane</keyword>